<dbReference type="SUPFAM" id="SSF54197">
    <property type="entry name" value="HIT-like"/>
    <property type="match status" value="1"/>
</dbReference>
<evidence type="ECO:0000259" key="1">
    <source>
        <dbReference type="Pfam" id="PF01230"/>
    </source>
</evidence>
<dbReference type="EMBL" id="MGIT01000003">
    <property type="protein sequence ID" value="OGM92751.1"/>
    <property type="molecule type" value="Genomic_DNA"/>
</dbReference>
<name>A0A1F8DVW9_9BACT</name>
<dbReference type="Proteomes" id="UP000176422">
    <property type="component" value="Unassembled WGS sequence"/>
</dbReference>
<gene>
    <name evidence="2" type="ORF">A2372_00985</name>
</gene>
<protein>
    <recommendedName>
        <fullName evidence="1">HIT domain-containing protein</fullName>
    </recommendedName>
</protein>
<dbReference type="GO" id="GO:0003824">
    <property type="term" value="F:catalytic activity"/>
    <property type="evidence" value="ECO:0007669"/>
    <property type="project" value="InterPro"/>
</dbReference>
<comment type="caution">
    <text evidence="2">The sequence shown here is derived from an EMBL/GenBank/DDBJ whole genome shotgun (WGS) entry which is preliminary data.</text>
</comment>
<feature type="domain" description="HIT" evidence="1">
    <location>
        <begin position="4"/>
        <end position="93"/>
    </location>
</feature>
<dbReference type="Gene3D" id="3.30.428.10">
    <property type="entry name" value="HIT-like"/>
    <property type="match status" value="1"/>
</dbReference>
<dbReference type="Pfam" id="PF01230">
    <property type="entry name" value="HIT"/>
    <property type="match status" value="1"/>
</dbReference>
<organism evidence="2 3">
    <name type="scientific">Candidatus Wolfebacteria bacterium RIFOXYB1_FULL_54_12</name>
    <dbReference type="NCBI Taxonomy" id="1802559"/>
    <lineage>
        <taxon>Bacteria</taxon>
        <taxon>Candidatus Wolfeibacteriota</taxon>
    </lineage>
</organism>
<proteinExistence type="predicted"/>
<evidence type="ECO:0000313" key="2">
    <source>
        <dbReference type="EMBL" id="OGM92751.1"/>
    </source>
</evidence>
<evidence type="ECO:0000313" key="3">
    <source>
        <dbReference type="Proteomes" id="UP000176422"/>
    </source>
</evidence>
<dbReference type="AlphaFoldDB" id="A0A1F8DVW9"/>
<sequence>MAHIYETENFILESHEQPEIDRLEGGHVKISPKVAVEDRTQLTSRQAIELMRFTIVAGEAMKRAMKEIGVNIGRINYQDNGNWKPELHVHLYCRATDAKMQPYGEPIIPGHKDEYRPLTAEDISRIKSELDILAREERFSDSRWCLA</sequence>
<dbReference type="InterPro" id="IPR036265">
    <property type="entry name" value="HIT-like_sf"/>
</dbReference>
<reference evidence="2 3" key="1">
    <citation type="journal article" date="2016" name="Nat. Commun.">
        <title>Thousands of microbial genomes shed light on interconnected biogeochemical processes in an aquifer system.</title>
        <authorList>
            <person name="Anantharaman K."/>
            <person name="Brown C.T."/>
            <person name="Hug L.A."/>
            <person name="Sharon I."/>
            <person name="Castelle C.J."/>
            <person name="Probst A.J."/>
            <person name="Thomas B.C."/>
            <person name="Singh A."/>
            <person name="Wilkins M.J."/>
            <person name="Karaoz U."/>
            <person name="Brodie E.L."/>
            <person name="Williams K.H."/>
            <person name="Hubbard S.S."/>
            <person name="Banfield J.F."/>
        </authorList>
    </citation>
    <scope>NUCLEOTIDE SEQUENCE [LARGE SCALE GENOMIC DNA]</scope>
</reference>
<dbReference type="InterPro" id="IPR011146">
    <property type="entry name" value="HIT-like"/>
</dbReference>
<accession>A0A1F8DVW9</accession>